<keyword evidence="1" id="KW-0547">Nucleotide-binding</keyword>
<evidence type="ECO:0000259" key="4">
    <source>
        <dbReference type="SMART" id="SM00534"/>
    </source>
</evidence>
<evidence type="ECO:0000256" key="1">
    <source>
        <dbReference type="ARBA" id="ARBA00022741"/>
    </source>
</evidence>
<name>A0ABV8R1P8_9MICC</name>
<comment type="caution">
    <text evidence="5">The sequence shown here is derived from an EMBL/GenBank/DDBJ whole genome shotgun (WGS) entry which is preliminary data.</text>
</comment>
<dbReference type="SUPFAM" id="SSF52540">
    <property type="entry name" value="P-loop containing nucleoside triphosphate hydrolases"/>
    <property type="match status" value="1"/>
</dbReference>
<dbReference type="InterPro" id="IPR000432">
    <property type="entry name" value="DNA_mismatch_repair_MutS_C"/>
</dbReference>
<evidence type="ECO:0000256" key="2">
    <source>
        <dbReference type="ARBA" id="ARBA00022840"/>
    </source>
</evidence>
<evidence type="ECO:0000313" key="6">
    <source>
        <dbReference type="Proteomes" id="UP001595773"/>
    </source>
</evidence>
<dbReference type="PANTHER" id="PTHR11361">
    <property type="entry name" value="DNA MISMATCH REPAIR PROTEIN MUTS FAMILY MEMBER"/>
    <property type="match status" value="1"/>
</dbReference>
<dbReference type="InterPro" id="IPR045076">
    <property type="entry name" value="MutS"/>
</dbReference>
<accession>A0ABV8R1P8</accession>
<sequence length="555" mass="61522">AATRRCLTRKNKTNCPRSLTHLMLPDGKTDAKPAQALAAGKKPALEPFKSILFDRCDGPITDAGNEQSVALVDLQLNQIIAAVIAGREQYDLEPFFLSPLRTLEQVTYRHAVLADLNLEGIRTAIDGFARSLSDMRKHLKQAQTLRYPYQRMAVFVLALEKYCSAVEELRRALDDADPGSSGVLGFREYADEYVDSHAFHTLATAARGVLTGLANIQYCFRIKGSKVTVSRYTSEPDQAQEVQDTFERFQQGILTNPVKNGRMIVDMDHVEALILDRVARLFPDAFGALDSCYQEHQGFADGVMIRFDREVQFYLAYLDHIAALEGVGVHFCIPTVTTSKCLAVENTFDLALAEVLAAKHRPVVTNDFWLRDPERIFVVSGPNQGGKTTFARTVGQLHYLAALGLPVAGTRAELFLPDKIFTHFERGENLVDLRGKLMDDLVRIHNILEDVTPDSLVILNEIFTSTTLADAIDLGGKILHQIASLGPVCVCVTFVDELSCLNEATVSMVSAVAAEDPSRRTFKVLRKKADGLAHALVLAQKYRLTHDQLMERISS</sequence>
<dbReference type="InterPro" id="IPR027417">
    <property type="entry name" value="P-loop_NTPase"/>
</dbReference>
<dbReference type="Gene3D" id="3.40.50.300">
    <property type="entry name" value="P-loop containing nucleotide triphosphate hydrolases"/>
    <property type="match status" value="1"/>
</dbReference>
<keyword evidence="2" id="KW-0067">ATP-binding</keyword>
<evidence type="ECO:0000313" key="5">
    <source>
        <dbReference type="EMBL" id="MFC4266058.1"/>
    </source>
</evidence>
<protein>
    <recommendedName>
        <fullName evidence="4">DNA mismatch repair proteins mutS family domain-containing protein</fullName>
    </recommendedName>
</protein>
<dbReference type="Proteomes" id="UP001595773">
    <property type="component" value="Unassembled WGS sequence"/>
</dbReference>
<dbReference type="Pfam" id="PF00488">
    <property type="entry name" value="MutS_V"/>
    <property type="match status" value="1"/>
</dbReference>
<dbReference type="EMBL" id="JBHSCQ010000016">
    <property type="protein sequence ID" value="MFC4266058.1"/>
    <property type="molecule type" value="Genomic_DNA"/>
</dbReference>
<reference evidence="6" key="1">
    <citation type="journal article" date="2019" name="Int. J. Syst. Evol. Microbiol.">
        <title>The Global Catalogue of Microorganisms (GCM) 10K type strain sequencing project: providing services to taxonomists for standard genome sequencing and annotation.</title>
        <authorList>
            <consortium name="The Broad Institute Genomics Platform"/>
            <consortium name="The Broad Institute Genome Sequencing Center for Infectious Disease"/>
            <person name="Wu L."/>
            <person name="Ma J."/>
        </authorList>
    </citation>
    <scope>NUCLEOTIDE SEQUENCE [LARGE SCALE GENOMIC DNA]</scope>
    <source>
        <strain evidence="6">CGMCC 1.10698</strain>
    </source>
</reference>
<keyword evidence="3" id="KW-0238">DNA-binding</keyword>
<dbReference type="PANTHER" id="PTHR11361:SF34">
    <property type="entry name" value="DNA MISMATCH REPAIR PROTEIN MSH1, MITOCHONDRIAL"/>
    <property type="match status" value="1"/>
</dbReference>
<organism evidence="5 6">
    <name type="scientific">Arthrobacter cryoconiti</name>
    <dbReference type="NCBI Taxonomy" id="748907"/>
    <lineage>
        <taxon>Bacteria</taxon>
        <taxon>Bacillati</taxon>
        <taxon>Actinomycetota</taxon>
        <taxon>Actinomycetes</taxon>
        <taxon>Micrococcales</taxon>
        <taxon>Micrococcaceae</taxon>
        <taxon>Arthrobacter</taxon>
    </lineage>
</organism>
<feature type="non-terminal residue" evidence="5">
    <location>
        <position position="1"/>
    </location>
</feature>
<feature type="domain" description="DNA mismatch repair proteins mutS family" evidence="4">
    <location>
        <begin position="374"/>
        <end position="555"/>
    </location>
</feature>
<gene>
    <name evidence="5" type="ORF">ACFOW9_10645</name>
</gene>
<evidence type="ECO:0000256" key="3">
    <source>
        <dbReference type="ARBA" id="ARBA00023125"/>
    </source>
</evidence>
<keyword evidence="6" id="KW-1185">Reference proteome</keyword>
<dbReference type="SMART" id="SM00534">
    <property type="entry name" value="MUTSac"/>
    <property type="match status" value="1"/>
</dbReference>
<proteinExistence type="predicted"/>
<dbReference type="RefSeq" id="WP_376991737.1">
    <property type="nucleotide sequence ID" value="NZ_JBHSCQ010000016.1"/>
</dbReference>